<dbReference type="Proteomes" id="UP000008311">
    <property type="component" value="Unassembled WGS sequence"/>
</dbReference>
<protein>
    <submittedName>
        <fullName evidence="1">Uncharacterized protein</fullName>
    </submittedName>
</protein>
<gene>
    <name evidence="1" type="ORF">RCOM_1795560</name>
</gene>
<evidence type="ECO:0000313" key="2">
    <source>
        <dbReference type="Proteomes" id="UP000008311"/>
    </source>
</evidence>
<sequence length="115" mass="12226">MAPAVGQALQSRSNMEVFAHGLVPQQIPLEHRLGGRLNHQFLLRAAGIARVDHVGVIRLFAIGTDGDDGIATAGPVGVPVHVRFGCLCQQANSPEQGDATNIPHVLNFPPLPDRL</sequence>
<keyword evidence="2" id="KW-1185">Reference proteome</keyword>
<dbReference type="EMBL" id="EQ980699">
    <property type="protein sequence ID" value="EEF25010.1"/>
    <property type="molecule type" value="Genomic_DNA"/>
</dbReference>
<dbReference type="InParanoid" id="B9TGK3"/>
<proteinExistence type="predicted"/>
<evidence type="ECO:0000313" key="1">
    <source>
        <dbReference type="EMBL" id="EEF25010.1"/>
    </source>
</evidence>
<dbReference type="AlphaFoldDB" id="B9TGK3"/>
<accession>B9TGK3</accession>
<organism evidence="1 2">
    <name type="scientific">Ricinus communis</name>
    <name type="common">Castor bean</name>
    <dbReference type="NCBI Taxonomy" id="3988"/>
    <lineage>
        <taxon>Eukaryota</taxon>
        <taxon>Viridiplantae</taxon>
        <taxon>Streptophyta</taxon>
        <taxon>Embryophyta</taxon>
        <taxon>Tracheophyta</taxon>
        <taxon>Spermatophyta</taxon>
        <taxon>Magnoliopsida</taxon>
        <taxon>eudicotyledons</taxon>
        <taxon>Gunneridae</taxon>
        <taxon>Pentapetalae</taxon>
        <taxon>rosids</taxon>
        <taxon>fabids</taxon>
        <taxon>Malpighiales</taxon>
        <taxon>Euphorbiaceae</taxon>
        <taxon>Acalyphoideae</taxon>
        <taxon>Acalypheae</taxon>
        <taxon>Ricinus</taxon>
    </lineage>
</organism>
<name>B9TGK3_RICCO</name>
<reference evidence="2" key="1">
    <citation type="journal article" date="2010" name="Nat. Biotechnol.">
        <title>Draft genome sequence of the oilseed species Ricinus communis.</title>
        <authorList>
            <person name="Chan A.P."/>
            <person name="Crabtree J."/>
            <person name="Zhao Q."/>
            <person name="Lorenzi H."/>
            <person name="Orvis J."/>
            <person name="Puiu D."/>
            <person name="Melake-Berhan A."/>
            <person name="Jones K.M."/>
            <person name="Redman J."/>
            <person name="Chen G."/>
            <person name="Cahoon E.B."/>
            <person name="Gedil M."/>
            <person name="Stanke M."/>
            <person name="Haas B.J."/>
            <person name="Wortman J.R."/>
            <person name="Fraser-Liggett C.M."/>
            <person name="Ravel J."/>
            <person name="Rabinowicz P.D."/>
        </authorList>
    </citation>
    <scope>NUCLEOTIDE SEQUENCE [LARGE SCALE GENOMIC DNA]</scope>
    <source>
        <strain evidence="2">cv. Hale</strain>
    </source>
</reference>